<name>A0A6A5RBD3_9PLEO</name>
<dbReference type="GeneID" id="54346118"/>
<accession>A0A6A5RBD3</accession>
<dbReference type="AlphaFoldDB" id="A0A6A5RBD3"/>
<gene>
    <name evidence="1" type="ORF">M421DRAFT_238893</name>
</gene>
<proteinExistence type="predicted"/>
<evidence type="ECO:0000313" key="2">
    <source>
        <dbReference type="Proteomes" id="UP000800082"/>
    </source>
</evidence>
<organism evidence="1 2">
    <name type="scientific">Didymella exigua CBS 183.55</name>
    <dbReference type="NCBI Taxonomy" id="1150837"/>
    <lineage>
        <taxon>Eukaryota</taxon>
        <taxon>Fungi</taxon>
        <taxon>Dikarya</taxon>
        <taxon>Ascomycota</taxon>
        <taxon>Pezizomycotina</taxon>
        <taxon>Dothideomycetes</taxon>
        <taxon>Pleosporomycetidae</taxon>
        <taxon>Pleosporales</taxon>
        <taxon>Pleosporineae</taxon>
        <taxon>Didymellaceae</taxon>
        <taxon>Didymella</taxon>
    </lineage>
</organism>
<dbReference type="EMBL" id="ML978983">
    <property type="protein sequence ID" value="KAF1925545.1"/>
    <property type="molecule type" value="Genomic_DNA"/>
</dbReference>
<dbReference type="Proteomes" id="UP000800082">
    <property type="component" value="Unassembled WGS sequence"/>
</dbReference>
<evidence type="ECO:0000313" key="1">
    <source>
        <dbReference type="EMBL" id="KAF1925545.1"/>
    </source>
</evidence>
<reference evidence="1" key="1">
    <citation type="journal article" date="2020" name="Stud. Mycol.">
        <title>101 Dothideomycetes genomes: a test case for predicting lifestyles and emergence of pathogens.</title>
        <authorList>
            <person name="Haridas S."/>
            <person name="Albert R."/>
            <person name="Binder M."/>
            <person name="Bloem J."/>
            <person name="Labutti K."/>
            <person name="Salamov A."/>
            <person name="Andreopoulos B."/>
            <person name="Baker S."/>
            <person name="Barry K."/>
            <person name="Bills G."/>
            <person name="Bluhm B."/>
            <person name="Cannon C."/>
            <person name="Castanera R."/>
            <person name="Culley D."/>
            <person name="Daum C."/>
            <person name="Ezra D."/>
            <person name="Gonzalez J."/>
            <person name="Henrissat B."/>
            <person name="Kuo A."/>
            <person name="Liang C."/>
            <person name="Lipzen A."/>
            <person name="Lutzoni F."/>
            <person name="Magnuson J."/>
            <person name="Mondo S."/>
            <person name="Nolan M."/>
            <person name="Ohm R."/>
            <person name="Pangilinan J."/>
            <person name="Park H.-J."/>
            <person name="Ramirez L."/>
            <person name="Alfaro M."/>
            <person name="Sun H."/>
            <person name="Tritt A."/>
            <person name="Yoshinaga Y."/>
            <person name="Zwiers L.-H."/>
            <person name="Turgeon B."/>
            <person name="Goodwin S."/>
            <person name="Spatafora J."/>
            <person name="Crous P."/>
            <person name="Grigoriev I."/>
        </authorList>
    </citation>
    <scope>NUCLEOTIDE SEQUENCE</scope>
    <source>
        <strain evidence="1">CBS 183.55</strain>
    </source>
</reference>
<sequence length="102" mass="11564">MTKGRGVASHGCLKAGCLLIDGLKSCGLSRRCLQIHSHRLCDRYRVTFMLNCPRQLISSRTFINPSSPYLPSKQIARVRDDNPSMALDRTEEFKQQKKQPTT</sequence>
<protein>
    <submittedName>
        <fullName evidence="1">Uncharacterized protein</fullName>
    </submittedName>
</protein>
<dbReference type="RefSeq" id="XP_033445797.1">
    <property type="nucleotide sequence ID" value="XM_033588471.1"/>
</dbReference>
<keyword evidence="2" id="KW-1185">Reference proteome</keyword>